<organism evidence="2 3">
    <name type="scientific">Tanacetum coccineum</name>
    <dbReference type="NCBI Taxonomy" id="301880"/>
    <lineage>
        <taxon>Eukaryota</taxon>
        <taxon>Viridiplantae</taxon>
        <taxon>Streptophyta</taxon>
        <taxon>Embryophyta</taxon>
        <taxon>Tracheophyta</taxon>
        <taxon>Spermatophyta</taxon>
        <taxon>Magnoliopsida</taxon>
        <taxon>eudicotyledons</taxon>
        <taxon>Gunneridae</taxon>
        <taxon>Pentapetalae</taxon>
        <taxon>asterids</taxon>
        <taxon>campanulids</taxon>
        <taxon>Asterales</taxon>
        <taxon>Asteraceae</taxon>
        <taxon>Asteroideae</taxon>
        <taxon>Anthemideae</taxon>
        <taxon>Anthemidinae</taxon>
        <taxon>Tanacetum</taxon>
    </lineage>
</organism>
<reference evidence="2" key="1">
    <citation type="journal article" date="2022" name="Int. J. Mol. Sci.">
        <title>Draft Genome of Tanacetum Coccineum: Genomic Comparison of Closely Related Tanacetum-Family Plants.</title>
        <authorList>
            <person name="Yamashiro T."/>
            <person name="Shiraishi A."/>
            <person name="Nakayama K."/>
            <person name="Satake H."/>
        </authorList>
    </citation>
    <scope>NUCLEOTIDE SEQUENCE</scope>
</reference>
<evidence type="ECO:0000313" key="3">
    <source>
        <dbReference type="Proteomes" id="UP001151760"/>
    </source>
</evidence>
<feature type="compositionally biased region" description="Acidic residues" evidence="1">
    <location>
        <begin position="77"/>
        <end position="87"/>
    </location>
</feature>
<feature type="region of interest" description="Disordered" evidence="1">
    <location>
        <begin position="65"/>
        <end position="87"/>
    </location>
</feature>
<gene>
    <name evidence="2" type="ORF">Tco_0769735</name>
</gene>
<reference evidence="2" key="2">
    <citation type="submission" date="2022-01" db="EMBL/GenBank/DDBJ databases">
        <authorList>
            <person name="Yamashiro T."/>
            <person name="Shiraishi A."/>
            <person name="Satake H."/>
            <person name="Nakayama K."/>
        </authorList>
    </citation>
    <scope>NUCLEOTIDE SEQUENCE</scope>
</reference>
<accession>A0ABQ4ZA82</accession>
<name>A0ABQ4ZA82_9ASTR</name>
<protein>
    <submittedName>
        <fullName evidence="2">Ribonuclease H-like domain-containing protein</fullName>
    </submittedName>
</protein>
<feature type="compositionally biased region" description="Polar residues" evidence="1">
    <location>
        <begin position="1"/>
        <end position="10"/>
    </location>
</feature>
<dbReference type="Proteomes" id="UP001151760">
    <property type="component" value="Unassembled WGS sequence"/>
</dbReference>
<comment type="caution">
    <text evidence="2">The sequence shown here is derived from an EMBL/GenBank/DDBJ whole genome shotgun (WGS) entry which is preliminary data.</text>
</comment>
<evidence type="ECO:0000313" key="2">
    <source>
        <dbReference type="EMBL" id="GJS87099.1"/>
    </source>
</evidence>
<dbReference type="EMBL" id="BQNB010011171">
    <property type="protein sequence ID" value="GJS87099.1"/>
    <property type="molecule type" value="Genomic_DNA"/>
</dbReference>
<feature type="region of interest" description="Disordered" evidence="1">
    <location>
        <begin position="1"/>
        <end position="20"/>
    </location>
</feature>
<proteinExistence type="predicted"/>
<keyword evidence="3" id="KW-1185">Reference proteome</keyword>
<sequence length="87" mass="9445">MDTGASSHLADNTAHGSRDPHWKEAMLDEYNALISNGTWALVPRPTNVNMVCSMWLFKHKFKADGSLSRGSGGGWGGDDEPAVDEEI</sequence>
<evidence type="ECO:0000256" key="1">
    <source>
        <dbReference type="SAM" id="MobiDB-lite"/>
    </source>
</evidence>